<dbReference type="RefSeq" id="WP_311630969.1">
    <property type="nucleotide sequence ID" value="NZ_JAVREN010000017.1"/>
</dbReference>
<dbReference type="SUPFAM" id="SSF52540">
    <property type="entry name" value="P-loop containing nucleoside triphosphate hydrolases"/>
    <property type="match status" value="1"/>
</dbReference>
<dbReference type="InterPro" id="IPR045063">
    <property type="entry name" value="Dynamin_N"/>
</dbReference>
<sequence length="521" mass="56485">MDAERVRRAFGRADAQLASQEAGQEAAPGGGEGPRAEARRLLREIAERFDARLRLALVGRVSSGKSTLANALLGAGRAPTGALELTFNVTWFRHAETPSLTLHLTDGSPPQRHDPAALERFAVRAREQDPALRELLRRVDHLEIGEPSPALRDYDLADTPGLDSVHGEDSANALRWLGRPPEHVREGTVAHAGRADALIAVFDRGLSHGFAELLRDFAGAGLGAAGPVTTVGALTKVEQYWHATGADPLAEGRRVAESLMEAADARRLLYDIRPVVGLLGAAAATFTEEEHADLTELTKLDSEELRAHVRRVPFFAHRELPGVPLPPARRAALLERFGAYGVWLACELIRQDLTDTAGLRAELLRRSGVEDLRRLLLDHFGNRASLIKLDRAIRETRVLADRLGDAVAPAAAGILRLEFSEHAFRELAVLRDHYAGRLALTPPEVRELLRVTGESGATPAARLGLPEDAPPEALAGRAREGLERWALAAALGEHSGPTRTAAGVIRRSYELLLHELRRGAA</sequence>
<keyword evidence="4" id="KW-1185">Reference proteome</keyword>
<dbReference type="EMBL" id="JAVREN010000017">
    <property type="protein sequence ID" value="MDT0308017.1"/>
    <property type="molecule type" value="Genomic_DNA"/>
</dbReference>
<dbReference type="Gene3D" id="3.40.50.300">
    <property type="entry name" value="P-loop containing nucleotide triphosphate hydrolases"/>
    <property type="match status" value="1"/>
</dbReference>
<feature type="domain" description="Dynamin N-terminal" evidence="2">
    <location>
        <begin position="56"/>
        <end position="202"/>
    </location>
</feature>
<feature type="region of interest" description="Disordered" evidence="1">
    <location>
        <begin position="1"/>
        <end position="35"/>
    </location>
</feature>
<name>A0ABU2L9K7_9ACTN</name>
<evidence type="ECO:0000256" key="1">
    <source>
        <dbReference type="SAM" id="MobiDB-lite"/>
    </source>
</evidence>
<evidence type="ECO:0000313" key="4">
    <source>
        <dbReference type="Proteomes" id="UP001183388"/>
    </source>
</evidence>
<dbReference type="Proteomes" id="UP001183388">
    <property type="component" value="Unassembled WGS sequence"/>
</dbReference>
<evidence type="ECO:0000259" key="2">
    <source>
        <dbReference type="Pfam" id="PF00350"/>
    </source>
</evidence>
<protein>
    <submittedName>
        <fullName evidence="3">Dynamin family protein</fullName>
    </submittedName>
</protein>
<evidence type="ECO:0000313" key="3">
    <source>
        <dbReference type="EMBL" id="MDT0308017.1"/>
    </source>
</evidence>
<gene>
    <name evidence="3" type="ORF">RM780_13725</name>
</gene>
<comment type="caution">
    <text evidence="3">The sequence shown here is derived from an EMBL/GenBank/DDBJ whole genome shotgun (WGS) entry which is preliminary data.</text>
</comment>
<accession>A0ABU2L9K7</accession>
<dbReference type="Pfam" id="PF00350">
    <property type="entry name" value="Dynamin_N"/>
    <property type="match status" value="1"/>
</dbReference>
<proteinExistence type="predicted"/>
<reference evidence="4" key="1">
    <citation type="submission" date="2023-07" db="EMBL/GenBank/DDBJ databases">
        <title>30 novel species of actinomycetes from the DSMZ collection.</title>
        <authorList>
            <person name="Nouioui I."/>
        </authorList>
    </citation>
    <scope>NUCLEOTIDE SEQUENCE [LARGE SCALE GENOMIC DNA]</scope>
    <source>
        <strain evidence="4">DSM 44917</strain>
    </source>
</reference>
<dbReference type="InterPro" id="IPR027417">
    <property type="entry name" value="P-loop_NTPase"/>
</dbReference>
<organism evidence="3 4">
    <name type="scientific">Streptomyces boetiae</name>
    <dbReference type="NCBI Taxonomy" id="3075541"/>
    <lineage>
        <taxon>Bacteria</taxon>
        <taxon>Bacillati</taxon>
        <taxon>Actinomycetota</taxon>
        <taxon>Actinomycetes</taxon>
        <taxon>Kitasatosporales</taxon>
        <taxon>Streptomycetaceae</taxon>
        <taxon>Streptomyces</taxon>
    </lineage>
</organism>